<comment type="caution">
    <text evidence="1">The sequence shown here is derived from an EMBL/GenBank/DDBJ whole genome shotgun (WGS) entry which is preliminary data.</text>
</comment>
<dbReference type="Proteomes" id="UP001286313">
    <property type="component" value="Unassembled WGS sequence"/>
</dbReference>
<evidence type="ECO:0000313" key="1">
    <source>
        <dbReference type="EMBL" id="KAK3873786.1"/>
    </source>
</evidence>
<proteinExistence type="predicted"/>
<protein>
    <submittedName>
        <fullName evidence="1">Uncharacterized protein</fullName>
    </submittedName>
</protein>
<accession>A0AAE1KFD2</accession>
<gene>
    <name evidence="1" type="ORF">Pcinc_021211</name>
</gene>
<organism evidence="1 2">
    <name type="scientific">Petrolisthes cinctipes</name>
    <name type="common">Flat porcelain crab</name>
    <dbReference type="NCBI Taxonomy" id="88211"/>
    <lineage>
        <taxon>Eukaryota</taxon>
        <taxon>Metazoa</taxon>
        <taxon>Ecdysozoa</taxon>
        <taxon>Arthropoda</taxon>
        <taxon>Crustacea</taxon>
        <taxon>Multicrustacea</taxon>
        <taxon>Malacostraca</taxon>
        <taxon>Eumalacostraca</taxon>
        <taxon>Eucarida</taxon>
        <taxon>Decapoda</taxon>
        <taxon>Pleocyemata</taxon>
        <taxon>Anomura</taxon>
        <taxon>Galatheoidea</taxon>
        <taxon>Porcellanidae</taxon>
        <taxon>Petrolisthes</taxon>
    </lineage>
</organism>
<dbReference type="EMBL" id="JAWQEG010002181">
    <property type="protein sequence ID" value="KAK3873786.1"/>
    <property type="molecule type" value="Genomic_DNA"/>
</dbReference>
<dbReference type="AlphaFoldDB" id="A0AAE1KFD2"/>
<name>A0AAE1KFD2_PETCI</name>
<reference evidence="1" key="1">
    <citation type="submission" date="2023-10" db="EMBL/GenBank/DDBJ databases">
        <title>Genome assemblies of two species of porcelain crab, Petrolisthes cinctipes and Petrolisthes manimaculis (Anomura: Porcellanidae).</title>
        <authorList>
            <person name="Angst P."/>
        </authorList>
    </citation>
    <scope>NUCLEOTIDE SEQUENCE</scope>
    <source>
        <strain evidence="1">PB745_01</strain>
        <tissue evidence="1">Gill</tissue>
    </source>
</reference>
<keyword evidence="2" id="KW-1185">Reference proteome</keyword>
<sequence length="107" mass="12266">MVAFIHRPYDRVADVMVMTVTAVRRMVQNSSRCQPETSSIPPTSAALPRFLQLYRRSHSSPHSRQIFCQRNIYHWFPGEGIKNVNPHPGGYLRYISVATHPQHGIPL</sequence>
<evidence type="ECO:0000313" key="2">
    <source>
        <dbReference type="Proteomes" id="UP001286313"/>
    </source>
</evidence>